<proteinExistence type="predicted"/>
<dbReference type="EMBL" id="BPLR01013597">
    <property type="protein sequence ID" value="GIY62240.1"/>
    <property type="molecule type" value="Genomic_DNA"/>
</dbReference>
<sequence>MFYHISSPPLNTLLSHKPLTYKSVIANRSLRKPCNPQLPYGNGSHQFPFYFASCIPNHERLFTISRLQNGPSENHQLRSTCLVEMAPSAPGPSSPVAR</sequence>
<gene>
    <name evidence="1" type="ORF">CEXT_74231</name>
</gene>
<protein>
    <submittedName>
        <fullName evidence="1">Uncharacterized protein</fullName>
    </submittedName>
</protein>
<organism evidence="1 2">
    <name type="scientific">Caerostris extrusa</name>
    <name type="common">Bark spider</name>
    <name type="synonym">Caerostris bankana</name>
    <dbReference type="NCBI Taxonomy" id="172846"/>
    <lineage>
        <taxon>Eukaryota</taxon>
        <taxon>Metazoa</taxon>
        <taxon>Ecdysozoa</taxon>
        <taxon>Arthropoda</taxon>
        <taxon>Chelicerata</taxon>
        <taxon>Arachnida</taxon>
        <taxon>Araneae</taxon>
        <taxon>Araneomorphae</taxon>
        <taxon>Entelegynae</taxon>
        <taxon>Araneoidea</taxon>
        <taxon>Araneidae</taxon>
        <taxon>Caerostris</taxon>
    </lineage>
</organism>
<evidence type="ECO:0000313" key="1">
    <source>
        <dbReference type="EMBL" id="GIY62240.1"/>
    </source>
</evidence>
<reference evidence="1 2" key="1">
    <citation type="submission" date="2021-06" db="EMBL/GenBank/DDBJ databases">
        <title>Caerostris extrusa draft genome.</title>
        <authorList>
            <person name="Kono N."/>
            <person name="Arakawa K."/>
        </authorList>
    </citation>
    <scope>NUCLEOTIDE SEQUENCE [LARGE SCALE GENOMIC DNA]</scope>
</reference>
<evidence type="ECO:0000313" key="2">
    <source>
        <dbReference type="Proteomes" id="UP001054945"/>
    </source>
</evidence>
<name>A0AAV4UX20_CAEEX</name>
<comment type="caution">
    <text evidence="1">The sequence shown here is derived from an EMBL/GenBank/DDBJ whole genome shotgun (WGS) entry which is preliminary data.</text>
</comment>
<accession>A0AAV4UX20</accession>
<dbReference type="AlphaFoldDB" id="A0AAV4UX20"/>
<dbReference type="Proteomes" id="UP001054945">
    <property type="component" value="Unassembled WGS sequence"/>
</dbReference>
<keyword evidence="2" id="KW-1185">Reference proteome</keyword>